<accession>E4N4X5</accession>
<evidence type="ECO:0000256" key="1">
    <source>
        <dbReference type="ARBA" id="ARBA00009986"/>
    </source>
</evidence>
<dbReference type="Pfam" id="PF00171">
    <property type="entry name" value="Aldedh"/>
    <property type="match status" value="1"/>
</dbReference>
<keyword evidence="7" id="KW-1185">Reference proteome</keyword>
<evidence type="ECO:0000256" key="3">
    <source>
        <dbReference type="PROSITE-ProRule" id="PRU10007"/>
    </source>
</evidence>
<dbReference type="HOGENOM" id="CLU_005391_0_0_11"/>
<keyword evidence="2 4" id="KW-0560">Oxidoreductase</keyword>
<dbReference type="FunFam" id="3.40.309.10:FF:000009">
    <property type="entry name" value="Aldehyde dehydrogenase A"/>
    <property type="match status" value="1"/>
</dbReference>
<dbReference type="InterPro" id="IPR016163">
    <property type="entry name" value="Ald_DH_C"/>
</dbReference>
<dbReference type="InterPro" id="IPR016162">
    <property type="entry name" value="Ald_DH_N"/>
</dbReference>
<dbReference type="Gene3D" id="3.40.309.10">
    <property type="entry name" value="Aldehyde Dehydrogenase, Chain A, domain 2"/>
    <property type="match status" value="1"/>
</dbReference>
<dbReference type="STRING" id="452652.KSE_04100"/>
<evidence type="ECO:0000259" key="5">
    <source>
        <dbReference type="Pfam" id="PF00171"/>
    </source>
</evidence>
<protein>
    <submittedName>
        <fullName evidence="6">Putative aldehyde dehydrogenase</fullName>
        <ecNumber evidence="6">1.2.1.-</ecNumber>
    </submittedName>
</protein>
<dbReference type="SUPFAM" id="SSF53720">
    <property type="entry name" value="ALDH-like"/>
    <property type="match status" value="1"/>
</dbReference>
<dbReference type="InterPro" id="IPR015590">
    <property type="entry name" value="Aldehyde_DH_dom"/>
</dbReference>
<dbReference type="CDD" id="cd07078">
    <property type="entry name" value="ALDH"/>
    <property type="match status" value="1"/>
</dbReference>
<dbReference type="EMBL" id="AP010968">
    <property type="protein sequence ID" value="BAJ26256.1"/>
    <property type="molecule type" value="Genomic_DNA"/>
</dbReference>
<feature type="active site" evidence="3">
    <location>
        <position position="233"/>
    </location>
</feature>
<dbReference type="AlphaFoldDB" id="E4N4X5"/>
<dbReference type="PATRIC" id="fig|452652.3.peg.405"/>
<dbReference type="RefSeq" id="WP_014133576.1">
    <property type="nucleotide sequence ID" value="NC_016109.1"/>
</dbReference>
<dbReference type="InterPro" id="IPR016160">
    <property type="entry name" value="Ald_DH_CS_CYS"/>
</dbReference>
<dbReference type="Proteomes" id="UP000007076">
    <property type="component" value="Chromosome"/>
</dbReference>
<name>E4N4X5_KITSK</name>
<dbReference type="FunFam" id="3.40.605.10:FF:000007">
    <property type="entry name" value="NAD/NADP-dependent betaine aldehyde dehydrogenase"/>
    <property type="match status" value="1"/>
</dbReference>
<dbReference type="Gene3D" id="3.40.605.10">
    <property type="entry name" value="Aldehyde Dehydrogenase, Chain A, domain 1"/>
    <property type="match status" value="1"/>
</dbReference>
<comment type="similarity">
    <text evidence="1 4">Belongs to the aldehyde dehydrogenase family.</text>
</comment>
<evidence type="ECO:0000256" key="4">
    <source>
        <dbReference type="RuleBase" id="RU003345"/>
    </source>
</evidence>
<sequence length="458" mass="48711">MSQEHDPYQVVNPATEEVIATVDLAGPAAADAAIARARRAFESWRNVAPGDRARLLRRFAAEVDAERESLAALEVANAGHTIGNARWEAGNARDVIEYYAGAPERLFGRQIPVAGGLDVTFQEPLGVVGVIVPWNFPLPIAAWALAPALAAGNTVIVKPAELTPLTALRLAELALRAGLPEGVLQVLPGRGPVVGQRFVTHPDVRKVVFTGSTAVGRSVMAGCAARVKPVTLELGGKSANIVFADADLEKAAATAPYAVFDNAGQDCCARSRILVEASAYDEFMDRFERAVRGVRVGDPADEKTEMGPLISAAHRARVASYVDGDTEVAFRGGAPEGPGFWYPPTVLAPIAPDHRAFTEEVFGPVVTVVPFRGESDAVRIANATEYGLSGSIWTRDVGRALRVARAVEAGNLSVNSHSSVRYWTPFGGYKQSGLGRELGPDALHAFTETKNVFIATEE</sequence>
<dbReference type="PANTHER" id="PTHR11699">
    <property type="entry name" value="ALDEHYDE DEHYDROGENASE-RELATED"/>
    <property type="match status" value="1"/>
</dbReference>
<evidence type="ECO:0000256" key="2">
    <source>
        <dbReference type="ARBA" id="ARBA00023002"/>
    </source>
</evidence>
<dbReference type="InterPro" id="IPR029510">
    <property type="entry name" value="Ald_DH_CS_GLU"/>
</dbReference>
<organism evidence="6 7">
    <name type="scientific">Kitasatospora setae (strain ATCC 33774 / DSM 43861 / JCM 3304 / KCC A-0304 / NBRC 14216 / KM-6054)</name>
    <name type="common">Streptomyces setae</name>
    <dbReference type="NCBI Taxonomy" id="452652"/>
    <lineage>
        <taxon>Bacteria</taxon>
        <taxon>Bacillati</taxon>
        <taxon>Actinomycetota</taxon>
        <taxon>Actinomycetes</taxon>
        <taxon>Kitasatosporales</taxon>
        <taxon>Streptomycetaceae</taxon>
        <taxon>Kitasatospora</taxon>
    </lineage>
</organism>
<dbReference type="InterPro" id="IPR016161">
    <property type="entry name" value="Ald_DH/histidinol_DH"/>
</dbReference>
<feature type="domain" description="Aldehyde dehydrogenase" evidence="5">
    <location>
        <begin position="5"/>
        <end position="452"/>
    </location>
</feature>
<gene>
    <name evidence="6" type="ordered locus">KSE_04100</name>
</gene>
<evidence type="ECO:0000313" key="6">
    <source>
        <dbReference type="EMBL" id="BAJ26256.1"/>
    </source>
</evidence>
<proteinExistence type="inferred from homology"/>
<dbReference type="eggNOG" id="COG1012">
    <property type="taxonomic scope" value="Bacteria"/>
</dbReference>
<evidence type="ECO:0000313" key="7">
    <source>
        <dbReference type="Proteomes" id="UP000007076"/>
    </source>
</evidence>
<dbReference type="EC" id="1.2.1.-" evidence="6"/>
<reference evidence="6 7" key="1">
    <citation type="journal article" date="2010" name="DNA Res.">
        <title>Genome sequence of Kitasatospora setae NBRC 14216T: an evolutionary snapshot of the family Streptomycetaceae.</title>
        <authorList>
            <person name="Ichikawa N."/>
            <person name="Oguchi A."/>
            <person name="Ikeda H."/>
            <person name="Ishikawa J."/>
            <person name="Kitani S."/>
            <person name="Watanabe Y."/>
            <person name="Nakamura S."/>
            <person name="Katano Y."/>
            <person name="Kishi E."/>
            <person name="Sasagawa M."/>
            <person name="Ankai A."/>
            <person name="Fukui S."/>
            <person name="Hashimoto Y."/>
            <person name="Kamata S."/>
            <person name="Otoguro M."/>
            <person name="Tanikawa S."/>
            <person name="Nihira T."/>
            <person name="Horinouchi S."/>
            <person name="Ohnishi Y."/>
            <person name="Hayakawa M."/>
            <person name="Kuzuyama T."/>
            <person name="Arisawa A."/>
            <person name="Nomoto F."/>
            <person name="Miura H."/>
            <person name="Takahashi Y."/>
            <person name="Fujita N."/>
        </authorList>
    </citation>
    <scope>NUCLEOTIDE SEQUENCE [LARGE SCALE GENOMIC DNA]</scope>
    <source>
        <strain evidence="7">ATCC 33774 / DSM 43861 / JCM 3304 / KCC A-0304 / NBRC 14216 / KM-6054</strain>
    </source>
</reference>
<dbReference type="FunFam" id="3.40.605.10:FF:000026">
    <property type="entry name" value="Aldehyde dehydrogenase, putative"/>
    <property type="match status" value="1"/>
</dbReference>
<dbReference type="GO" id="GO:0016620">
    <property type="term" value="F:oxidoreductase activity, acting on the aldehyde or oxo group of donors, NAD or NADP as acceptor"/>
    <property type="evidence" value="ECO:0007669"/>
    <property type="project" value="InterPro"/>
</dbReference>
<dbReference type="PROSITE" id="PS00687">
    <property type="entry name" value="ALDEHYDE_DEHYDR_GLU"/>
    <property type="match status" value="1"/>
</dbReference>
<dbReference type="PROSITE" id="PS00070">
    <property type="entry name" value="ALDEHYDE_DEHYDR_CYS"/>
    <property type="match status" value="1"/>
</dbReference>
<dbReference type="KEGG" id="ksk:KSE_04100"/>